<dbReference type="Proteomes" id="UP000515349">
    <property type="component" value="Chromosome"/>
</dbReference>
<dbReference type="PROSITE" id="PS51352">
    <property type="entry name" value="THIOREDOXIN_2"/>
    <property type="match status" value="1"/>
</dbReference>
<sequence>MSKHALLIAILAGSFMQAQFSVTVEAPASFNAKEAVLYTLNGSKDIIVSRELKKNMAWSFKVPQRYVGMMKIYFPENNASFSMISENKDISLKLESDGNKVNVIYKDPVNMLMEKVQDQQKKKDLIYPALVQIKDYYRPSSDFGKALDKEIQEIGRSYTVDASSNPFVSFYNTNYNKFLVEKSPENTPAQAEIADFISNSGEMLESSSLLRPLLVNFLNSAGSANVDASVDALLKRLNVETPRGQTVMSELIDIFDVYGMTALKDKYLTQAKNLKCTINDRLASTIKANNNVEMGAIFPDYKFARVSNTASKNLHSVKADKKVIVFWSSTCSHCEAELPKLLEKYNAMKAQNIEVVGFSLDTDRSVYESKVTALPWINDSELRGWNSTYTETYNIHATPTYFIVDAQNRIIAKPDHVSDVLQFLKLK</sequence>
<name>A0A7D7QXI7_9FLAO</name>
<dbReference type="InterPro" id="IPR036249">
    <property type="entry name" value="Thioredoxin-like_sf"/>
</dbReference>
<reference evidence="9" key="2">
    <citation type="submission" date="2020-07" db="EMBL/GenBank/DDBJ databases">
        <title>Chryseobacterium sp.cx-624.</title>
        <authorList>
            <person name="Yang C."/>
        </authorList>
    </citation>
    <scope>NUCLEOTIDE SEQUENCE [LARGE SCALE GENOMIC DNA]</scope>
    <source>
        <strain evidence="9">cx-624</strain>
    </source>
</reference>
<dbReference type="PANTHER" id="PTHR42852">
    <property type="entry name" value="THIOL:DISULFIDE INTERCHANGE PROTEIN DSBE"/>
    <property type="match status" value="1"/>
</dbReference>
<keyword evidence="5" id="KW-0732">Signal</keyword>
<reference evidence="10" key="3">
    <citation type="submission" date="2020-07" db="EMBL/GenBank/DDBJ databases">
        <title>Flavobacterium sp. xlx-214.</title>
        <authorList>
            <person name="Yang C."/>
        </authorList>
    </citation>
    <scope>NUCLEOTIDE SEQUENCE [LARGE SCALE GENOMIC DNA]</scope>
    <source>
        <strain evidence="10">CX-624</strain>
    </source>
</reference>
<dbReference type="Proteomes" id="UP000539710">
    <property type="component" value="Unassembled WGS sequence"/>
</dbReference>
<keyword evidence="2" id="KW-0201">Cytochrome c-type biogenesis</keyword>
<keyword evidence="4" id="KW-0676">Redox-active center</keyword>
<organism evidence="8 9">
    <name type="scientific">Marnyiella aurantia</name>
    <dbReference type="NCBI Taxonomy" id="2758037"/>
    <lineage>
        <taxon>Bacteria</taxon>
        <taxon>Pseudomonadati</taxon>
        <taxon>Bacteroidota</taxon>
        <taxon>Flavobacteriia</taxon>
        <taxon>Flavobacteriales</taxon>
        <taxon>Weeksellaceae</taxon>
        <taxon>Marnyiella</taxon>
    </lineage>
</organism>
<dbReference type="Gene3D" id="3.40.30.10">
    <property type="entry name" value="Glutaredoxin"/>
    <property type="match status" value="1"/>
</dbReference>
<evidence type="ECO:0000256" key="5">
    <source>
        <dbReference type="SAM" id="SignalP"/>
    </source>
</evidence>
<reference evidence="7" key="4">
    <citation type="submission" date="2020-07" db="EMBL/GenBank/DDBJ databases">
        <authorList>
            <person name="Yang C."/>
        </authorList>
    </citation>
    <scope>NUCLEOTIDE SEQUENCE</scope>
    <source>
        <strain evidence="7">Cx-624</strain>
    </source>
</reference>
<evidence type="ECO:0000313" key="10">
    <source>
        <dbReference type="Proteomes" id="UP000539710"/>
    </source>
</evidence>
<dbReference type="KEGG" id="cbau:H1R16_09600"/>
<feature type="chain" id="PRO_5044656355" evidence="5">
    <location>
        <begin position="21"/>
        <end position="427"/>
    </location>
</feature>
<dbReference type="InterPro" id="IPR050553">
    <property type="entry name" value="Thioredoxin_ResA/DsbE_sf"/>
</dbReference>
<evidence type="ECO:0000256" key="4">
    <source>
        <dbReference type="ARBA" id="ARBA00023284"/>
    </source>
</evidence>
<dbReference type="InterPro" id="IPR012336">
    <property type="entry name" value="Thioredoxin-like_fold"/>
</dbReference>
<evidence type="ECO:0000256" key="2">
    <source>
        <dbReference type="ARBA" id="ARBA00022748"/>
    </source>
</evidence>
<dbReference type="EMBL" id="CP059472">
    <property type="protein sequence ID" value="QMS97966.1"/>
    <property type="molecule type" value="Genomic_DNA"/>
</dbReference>
<dbReference type="EMBL" id="JACEUX010000002">
    <property type="protein sequence ID" value="MBA5246682.1"/>
    <property type="molecule type" value="Genomic_DNA"/>
</dbReference>
<evidence type="ECO:0000256" key="1">
    <source>
        <dbReference type="ARBA" id="ARBA00004196"/>
    </source>
</evidence>
<gene>
    <name evidence="8" type="ORF">H1R16_09600</name>
    <name evidence="7" type="ORF">H2507_05840</name>
</gene>
<feature type="signal peptide" evidence="5">
    <location>
        <begin position="1"/>
        <end position="20"/>
    </location>
</feature>
<dbReference type="CDD" id="cd02966">
    <property type="entry name" value="TlpA_like_family"/>
    <property type="match status" value="1"/>
</dbReference>
<evidence type="ECO:0000313" key="8">
    <source>
        <dbReference type="EMBL" id="QMS97966.1"/>
    </source>
</evidence>
<dbReference type="GO" id="GO:0030313">
    <property type="term" value="C:cell envelope"/>
    <property type="evidence" value="ECO:0007669"/>
    <property type="project" value="UniProtKB-SubCell"/>
</dbReference>
<feature type="domain" description="Thioredoxin" evidence="6">
    <location>
        <begin position="292"/>
        <end position="426"/>
    </location>
</feature>
<dbReference type="Pfam" id="PF13905">
    <property type="entry name" value="Thioredoxin_8"/>
    <property type="match status" value="1"/>
</dbReference>
<proteinExistence type="predicted"/>
<dbReference type="InterPro" id="IPR013766">
    <property type="entry name" value="Thioredoxin_domain"/>
</dbReference>
<comment type="subcellular location">
    <subcellularLocation>
        <location evidence="1">Cell envelope</location>
    </subcellularLocation>
</comment>
<evidence type="ECO:0000313" key="9">
    <source>
        <dbReference type="Proteomes" id="UP000515349"/>
    </source>
</evidence>
<keyword evidence="10" id="KW-1185">Reference proteome</keyword>
<dbReference type="GO" id="GO:0017004">
    <property type="term" value="P:cytochrome complex assembly"/>
    <property type="evidence" value="ECO:0007669"/>
    <property type="project" value="UniProtKB-KW"/>
</dbReference>
<accession>A0A7D7QXI7</accession>
<evidence type="ECO:0000259" key="6">
    <source>
        <dbReference type="PROSITE" id="PS51352"/>
    </source>
</evidence>
<reference evidence="8" key="1">
    <citation type="submission" date="2020-07" db="EMBL/GenBank/DDBJ databases">
        <title>Chryseobacterium sp. CX-624.</title>
        <authorList>
            <person name="Yang C."/>
        </authorList>
    </citation>
    <scope>NUCLEOTIDE SEQUENCE</scope>
    <source>
        <strain evidence="8">CX-624</strain>
    </source>
</reference>
<keyword evidence="3" id="KW-1015">Disulfide bond</keyword>
<dbReference type="AlphaFoldDB" id="A0A7D7QXI7"/>
<dbReference type="RefSeq" id="WP_181886805.1">
    <property type="nucleotide sequence ID" value="NZ_CP059472.1"/>
</dbReference>
<evidence type="ECO:0000313" key="7">
    <source>
        <dbReference type="EMBL" id="MBA5246682.1"/>
    </source>
</evidence>
<protein>
    <submittedName>
        <fullName evidence="8">TlpA family protein disulfide reductase</fullName>
    </submittedName>
</protein>
<dbReference type="SUPFAM" id="SSF52833">
    <property type="entry name" value="Thioredoxin-like"/>
    <property type="match status" value="1"/>
</dbReference>
<evidence type="ECO:0000256" key="3">
    <source>
        <dbReference type="ARBA" id="ARBA00023157"/>
    </source>
</evidence>
<dbReference type="PANTHER" id="PTHR42852:SF6">
    <property type="entry name" value="THIOL:DISULFIDE INTERCHANGE PROTEIN DSBE"/>
    <property type="match status" value="1"/>
</dbReference>